<dbReference type="Proteomes" id="UP000823872">
    <property type="component" value="Chromosome C1"/>
</dbReference>
<feature type="region of interest" description="Disordered" evidence="1">
    <location>
        <begin position="31"/>
        <end position="56"/>
    </location>
</feature>
<keyword evidence="3" id="KW-1185">Reference proteome</keyword>
<feature type="compositionally biased region" description="Polar residues" evidence="1">
    <location>
        <begin position="31"/>
        <end position="42"/>
    </location>
</feature>
<dbReference type="GeneTree" id="ENSGT00940000158887"/>
<proteinExistence type="predicted"/>
<evidence type="ECO:0000313" key="3">
    <source>
        <dbReference type="Proteomes" id="UP000823872"/>
    </source>
</evidence>
<reference evidence="2" key="3">
    <citation type="submission" date="2025-09" db="UniProtKB">
        <authorList>
            <consortium name="Ensembl"/>
        </authorList>
    </citation>
    <scope>IDENTIFICATION</scope>
    <source>
        <strain evidence="2">breed Abyssinian</strain>
    </source>
</reference>
<accession>A0ABI7Z0H1</accession>
<gene>
    <name evidence="2" type="primary">PNKD</name>
</gene>
<reference evidence="2 3" key="1">
    <citation type="submission" date="2021-02" db="EMBL/GenBank/DDBJ databases">
        <title>Safari Cat Assemblies.</title>
        <authorList>
            <person name="Bredemeyer K.R."/>
            <person name="Murphy W.J."/>
        </authorList>
    </citation>
    <scope>NUCLEOTIDE SEQUENCE [LARGE SCALE GENOMIC DNA]</scope>
</reference>
<organism evidence="2 3">
    <name type="scientific">Felis catus</name>
    <name type="common">Cat</name>
    <name type="synonym">Felis silvestris catus</name>
    <dbReference type="NCBI Taxonomy" id="9685"/>
    <lineage>
        <taxon>Eukaryota</taxon>
        <taxon>Metazoa</taxon>
        <taxon>Chordata</taxon>
        <taxon>Craniata</taxon>
        <taxon>Vertebrata</taxon>
        <taxon>Euteleostomi</taxon>
        <taxon>Mammalia</taxon>
        <taxon>Eutheria</taxon>
        <taxon>Laurasiatheria</taxon>
        <taxon>Carnivora</taxon>
        <taxon>Feliformia</taxon>
        <taxon>Felidae</taxon>
        <taxon>Felinae</taxon>
        <taxon>Felis</taxon>
    </lineage>
</organism>
<dbReference type="Ensembl" id="ENSFCTT00005054871.1">
    <property type="protein sequence ID" value="ENSFCTP00005040411.1"/>
    <property type="gene ID" value="ENSFCTG00005018970.1"/>
</dbReference>
<evidence type="ECO:0000313" key="2">
    <source>
        <dbReference type="Ensembl" id="ENSFCTP00005040411.1"/>
    </source>
</evidence>
<name>A0ABI7Z0H1_FELCA</name>
<sequence>MAAVVAATALKGRGARNARVLRGILSGATANKASQNRTRALQSHSSPECKEEPEPLSPELEYIPRKRGKNPMKAVGLAWLPLKRRALIWLPSSALTSTGTTVEGTVTSAGGTRTVGCMGALRTASPTSPIPCVIKM</sequence>
<evidence type="ECO:0000256" key="1">
    <source>
        <dbReference type="SAM" id="MobiDB-lite"/>
    </source>
</evidence>
<protein>
    <submittedName>
        <fullName evidence="2">Uncharacterized protein</fullName>
    </submittedName>
</protein>
<reference evidence="2" key="2">
    <citation type="submission" date="2025-08" db="UniProtKB">
        <authorList>
            <consortium name="Ensembl"/>
        </authorList>
    </citation>
    <scope>IDENTIFICATION</scope>
    <source>
        <strain evidence="2">breed Abyssinian</strain>
    </source>
</reference>